<name>A0A1H0RS04_9ACTN</name>
<keyword evidence="2" id="KW-1185">Reference proteome</keyword>
<evidence type="ECO:0000313" key="2">
    <source>
        <dbReference type="Proteomes" id="UP000198741"/>
    </source>
</evidence>
<reference evidence="1 2" key="1">
    <citation type="submission" date="2016-10" db="EMBL/GenBank/DDBJ databases">
        <authorList>
            <person name="de Groot N.N."/>
        </authorList>
    </citation>
    <scope>NUCLEOTIDE SEQUENCE [LARGE SCALE GENOMIC DNA]</scope>
    <source>
        <strain evidence="2">P4-7,KCTC 19426,CECT 7604</strain>
    </source>
</reference>
<dbReference type="EMBL" id="LT629710">
    <property type="protein sequence ID" value="SDP32331.1"/>
    <property type="molecule type" value="Genomic_DNA"/>
</dbReference>
<evidence type="ECO:0008006" key="3">
    <source>
        <dbReference type="Google" id="ProtNLM"/>
    </source>
</evidence>
<evidence type="ECO:0000313" key="1">
    <source>
        <dbReference type="EMBL" id="SDP32331.1"/>
    </source>
</evidence>
<dbReference type="OrthoDB" id="3689408at2"/>
<gene>
    <name evidence="1" type="ORF">SAMN04515671_3726</name>
</gene>
<proteinExistence type="predicted"/>
<dbReference type="AlphaFoldDB" id="A0A1H0RS04"/>
<protein>
    <recommendedName>
        <fullName evidence="3">Carboxypeptidase regulatory-like domain-containing protein</fullName>
    </recommendedName>
</protein>
<sequence>MNDTAHGDPMDQRDLDILGDLVDIYDTLDPMPAVLPDLILFGLQIGDLDAEVARLVDSELILAGAAGTRSVEHAKRVTFSSENLTVMISVQSQPGHALRLDGWAAPGGGLHAELRTGGQTLTAECDETGRFVFESVPSGSVQLVLHPTDASDPAIRIPVVTPALHL</sequence>
<organism evidence="1 2">
    <name type="scientific">Nakamurella panacisegetis</name>
    <dbReference type="NCBI Taxonomy" id="1090615"/>
    <lineage>
        <taxon>Bacteria</taxon>
        <taxon>Bacillati</taxon>
        <taxon>Actinomycetota</taxon>
        <taxon>Actinomycetes</taxon>
        <taxon>Nakamurellales</taxon>
        <taxon>Nakamurellaceae</taxon>
        <taxon>Nakamurella</taxon>
    </lineage>
</organism>
<dbReference type="Proteomes" id="UP000198741">
    <property type="component" value="Chromosome I"/>
</dbReference>
<dbReference type="STRING" id="1090615.SAMN04515671_3726"/>
<accession>A0A1H0RS04</accession>
<dbReference type="RefSeq" id="WP_157695518.1">
    <property type="nucleotide sequence ID" value="NZ_LT629710.1"/>
</dbReference>